<gene>
    <name evidence="3" type="ordered locus">P9303_24571</name>
</gene>
<feature type="transmembrane region" description="Helical" evidence="2">
    <location>
        <begin position="45"/>
        <end position="66"/>
    </location>
</feature>
<evidence type="ECO:0000313" key="4">
    <source>
        <dbReference type="Proteomes" id="UP000002274"/>
    </source>
</evidence>
<evidence type="ECO:0000256" key="2">
    <source>
        <dbReference type="SAM" id="Phobius"/>
    </source>
</evidence>
<dbReference type="STRING" id="59922.P9303_24571"/>
<dbReference type="AlphaFoldDB" id="A2CCH8"/>
<organism evidence="3 4">
    <name type="scientific">Prochlorococcus marinus (strain MIT 9303)</name>
    <dbReference type="NCBI Taxonomy" id="59922"/>
    <lineage>
        <taxon>Bacteria</taxon>
        <taxon>Bacillati</taxon>
        <taxon>Cyanobacteriota</taxon>
        <taxon>Cyanophyceae</taxon>
        <taxon>Synechococcales</taxon>
        <taxon>Prochlorococcaceae</taxon>
        <taxon>Prochlorococcus</taxon>
    </lineage>
</organism>
<accession>A2CCH8</accession>
<protein>
    <submittedName>
        <fullName evidence="3">Uncharacterized protein conserved in bacteria with the myosin-like domain</fullName>
    </submittedName>
</protein>
<dbReference type="SUPFAM" id="SSF57997">
    <property type="entry name" value="Tropomyosin"/>
    <property type="match status" value="1"/>
</dbReference>
<dbReference type="BioCyc" id="PMAR59922:G1G80-2148-MONOMER"/>
<name>A2CCH8_PROM3</name>
<dbReference type="Proteomes" id="UP000002274">
    <property type="component" value="Chromosome"/>
</dbReference>
<keyword evidence="2" id="KW-1133">Transmembrane helix</keyword>
<keyword evidence="1" id="KW-0175">Coiled coil</keyword>
<sequence>MTGWLLILSLLVLGGVLSTLGDRLGSRVGKARLSLFNLRPRRTAVFITVLTGSLISALSLGLMLLVSRQLRVGLFELDDLQAKLQQSRDALNSSRSAQFNAELDLKQARSDSNQVQNELKEAKKRAAALRNELAPLQKQRQQLEAERARLSRDISKKDADIRRTEVELANVRSRISSAEKELKQLETNLIALRRGDVVLSSGQQLAAATLRLDNPSQAKAVIDRLLQEANLEAFRRVRPGEEANRQILLVPRTDINRIEQIIRKPGTWVVYVRSAANVLRGENVVYAFPDARQNINIVRQGEVLARTTLDQNEKSSETVRNRLSLLLASTLAEVKRRGSLSSGLQFDGSEMNRLGKALLNRSQERIELEAVALRNSDTADPVAVVLQPVGGPWTKVPEDKP</sequence>
<dbReference type="HOGENOM" id="CLU_033222_0_0_3"/>
<evidence type="ECO:0000256" key="1">
    <source>
        <dbReference type="SAM" id="Coils"/>
    </source>
</evidence>
<proteinExistence type="predicted"/>
<keyword evidence="2" id="KW-0812">Transmembrane</keyword>
<evidence type="ECO:0000313" key="3">
    <source>
        <dbReference type="EMBL" id="ABM79188.1"/>
    </source>
</evidence>
<dbReference type="Gene3D" id="1.10.287.1490">
    <property type="match status" value="1"/>
</dbReference>
<keyword evidence="2" id="KW-0472">Membrane</keyword>
<dbReference type="EMBL" id="CP000554">
    <property type="protein sequence ID" value="ABM79188.1"/>
    <property type="molecule type" value="Genomic_DNA"/>
</dbReference>
<dbReference type="Pfam" id="PF11283">
    <property type="entry name" value="DUF3084"/>
    <property type="match status" value="1"/>
</dbReference>
<reference evidence="3 4" key="1">
    <citation type="journal article" date="2007" name="PLoS Genet.">
        <title>Patterns and implications of gene gain and loss in the evolution of Prochlorococcus.</title>
        <authorList>
            <person name="Kettler G.C."/>
            <person name="Martiny A.C."/>
            <person name="Huang K."/>
            <person name="Zucker J."/>
            <person name="Coleman M.L."/>
            <person name="Rodrigue S."/>
            <person name="Chen F."/>
            <person name="Lapidus A."/>
            <person name="Ferriera S."/>
            <person name="Johnson J."/>
            <person name="Steglich C."/>
            <person name="Church G.M."/>
            <person name="Richardson P."/>
            <person name="Chisholm S.W."/>
        </authorList>
    </citation>
    <scope>NUCLEOTIDE SEQUENCE [LARGE SCALE GENOMIC DNA]</scope>
    <source>
        <strain evidence="3 4">MIT 9303</strain>
    </source>
</reference>
<dbReference type="KEGG" id="pmf:P9303_24571"/>
<feature type="coiled-coil region" evidence="1">
    <location>
        <begin position="77"/>
        <end position="195"/>
    </location>
</feature>
<dbReference type="InterPro" id="IPR021435">
    <property type="entry name" value="DUF3084"/>
</dbReference>
<dbReference type="RefSeq" id="WP_011827041.1">
    <property type="nucleotide sequence ID" value="NC_008820.1"/>
</dbReference>